<evidence type="ECO:0000256" key="1">
    <source>
        <dbReference type="SAM" id="Coils"/>
    </source>
</evidence>
<name>A0A5S9M5X8_BACIA</name>
<feature type="coiled-coil region" evidence="1">
    <location>
        <begin position="43"/>
        <end position="70"/>
    </location>
</feature>
<proteinExistence type="predicted"/>
<keyword evidence="2" id="KW-1133">Transmembrane helix</keyword>
<evidence type="ECO:0000313" key="3">
    <source>
        <dbReference type="EMBL" id="BBP88225.1"/>
    </source>
</evidence>
<dbReference type="Proteomes" id="UP000464658">
    <property type="component" value="Chromosome"/>
</dbReference>
<evidence type="ECO:0000256" key="2">
    <source>
        <dbReference type="SAM" id="Phobius"/>
    </source>
</evidence>
<keyword evidence="2" id="KW-0812">Transmembrane</keyword>
<evidence type="ECO:0000313" key="4">
    <source>
        <dbReference type="Proteomes" id="UP000464658"/>
    </source>
</evidence>
<dbReference type="EMBL" id="AP021906">
    <property type="protein sequence ID" value="BBP88225.1"/>
    <property type="molecule type" value="Genomic_DNA"/>
</dbReference>
<keyword evidence="1" id="KW-0175">Coiled coil</keyword>
<dbReference type="AlphaFoldDB" id="A0A5S9M5X8"/>
<protein>
    <submittedName>
        <fullName evidence="3">Uncharacterized protein</fullName>
    </submittedName>
</protein>
<reference evidence="3 4" key="1">
    <citation type="submission" date="2019-12" db="EMBL/GenBank/DDBJ databases">
        <title>Full genome sequence of a Bacillus safensis strain isolated from commercially available natto in Indonesia.</title>
        <authorList>
            <person name="Yoshida M."/>
            <person name="Uomi M."/>
            <person name="Waturangi D."/>
            <person name="Ekaputri J.J."/>
            <person name="Setiamarga D.H.E."/>
        </authorList>
    </citation>
    <scope>NUCLEOTIDE SEQUENCE [LARGE SCALE GENOMIC DNA]</scope>
    <source>
        <strain evidence="3 4">IDN1</strain>
    </source>
</reference>
<gene>
    <name evidence="3" type="ORF">BsIDN1_18430</name>
</gene>
<organism evidence="3 4">
    <name type="scientific">Bacillus safensis</name>
    <dbReference type="NCBI Taxonomy" id="561879"/>
    <lineage>
        <taxon>Bacteria</taxon>
        <taxon>Bacillati</taxon>
        <taxon>Bacillota</taxon>
        <taxon>Bacilli</taxon>
        <taxon>Bacillales</taxon>
        <taxon>Bacillaceae</taxon>
        <taxon>Bacillus</taxon>
    </lineage>
</organism>
<sequence length="162" mass="18859">MDEAAAKLKWQRSVKLEQIDDSLEFEWELKEAVSHYVRLMDRKAQLDDRFDHARHELEEAETALKGLKEQQAKSHSTVEAGGQEQKEKQVHSRAWLFSVMVIFDAAFLLVLFFFNRVVGYFLICRVFCFCLICYLPIFEIDTGETGKRRGNIRFLPSTGSFS</sequence>
<feature type="transmembrane region" description="Helical" evidence="2">
    <location>
        <begin position="94"/>
        <end position="114"/>
    </location>
</feature>
<feature type="transmembrane region" description="Helical" evidence="2">
    <location>
        <begin position="120"/>
        <end position="138"/>
    </location>
</feature>
<keyword evidence="2" id="KW-0472">Membrane</keyword>
<accession>A0A5S9M5X8</accession>